<protein>
    <submittedName>
        <fullName evidence="1">Uncharacterized protein</fullName>
    </submittedName>
</protein>
<dbReference type="Proteomes" id="UP000308600">
    <property type="component" value="Unassembled WGS sequence"/>
</dbReference>
<accession>A0ACD3B321</accession>
<organism evidence="1 2">
    <name type="scientific">Pluteus cervinus</name>
    <dbReference type="NCBI Taxonomy" id="181527"/>
    <lineage>
        <taxon>Eukaryota</taxon>
        <taxon>Fungi</taxon>
        <taxon>Dikarya</taxon>
        <taxon>Basidiomycota</taxon>
        <taxon>Agaricomycotina</taxon>
        <taxon>Agaricomycetes</taxon>
        <taxon>Agaricomycetidae</taxon>
        <taxon>Agaricales</taxon>
        <taxon>Pluteineae</taxon>
        <taxon>Pluteaceae</taxon>
        <taxon>Pluteus</taxon>
    </lineage>
</organism>
<gene>
    <name evidence="1" type="ORF">BDN72DRAFT_763219</name>
</gene>
<evidence type="ECO:0000313" key="1">
    <source>
        <dbReference type="EMBL" id="TFK72420.1"/>
    </source>
</evidence>
<evidence type="ECO:0000313" key="2">
    <source>
        <dbReference type="Proteomes" id="UP000308600"/>
    </source>
</evidence>
<proteinExistence type="predicted"/>
<dbReference type="EMBL" id="ML208285">
    <property type="protein sequence ID" value="TFK72420.1"/>
    <property type="molecule type" value="Genomic_DNA"/>
</dbReference>
<sequence>MIPRTLDNHKRSDALVALADPATALQCLRNSWGPTTEDLLYNLINQGSSFFLLWREHLYSQPIPYPPPPVLGYRPPGFQPTTADYGVYEQRCHAALTPGVITAAIKKGGILWRLVQEHIQSNSEVVDDLLQPPSLDLSQIPVQFSAPEYNTRVDYLLDEETENLICGVYNVYTDDSKGTCFSEKSWWPKAITWEVKTSTLKVGYWAPDCEQWFNDRLQKIKRGEATLKSATEWRKSLKIQPVANQVVSHHKTLAQRFLNGEHFE</sequence>
<name>A0ACD3B321_9AGAR</name>
<reference evidence="1 2" key="1">
    <citation type="journal article" date="2019" name="Nat. Ecol. Evol.">
        <title>Megaphylogeny resolves global patterns of mushroom evolution.</title>
        <authorList>
            <person name="Varga T."/>
            <person name="Krizsan K."/>
            <person name="Foldi C."/>
            <person name="Dima B."/>
            <person name="Sanchez-Garcia M."/>
            <person name="Sanchez-Ramirez S."/>
            <person name="Szollosi G.J."/>
            <person name="Szarkandi J.G."/>
            <person name="Papp V."/>
            <person name="Albert L."/>
            <person name="Andreopoulos W."/>
            <person name="Angelini C."/>
            <person name="Antonin V."/>
            <person name="Barry K.W."/>
            <person name="Bougher N.L."/>
            <person name="Buchanan P."/>
            <person name="Buyck B."/>
            <person name="Bense V."/>
            <person name="Catcheside P."/>
            <person name="Chovatia M."/>
            <person name="Cooper J."/>
            <person name="Damon W."/>
            <person name="Desjardin D."/>
            <person name="Finy P."/>
            <person name="Geml J."/>
            <person name="Haridas S."/>
            <person name="Hughes K."/>
            <person name="Justo A."/>
            <person name="Karasinski D."/>
            <person name="Kautmanova I."/>
            <person name="Kiss B."/>
            <person name="Kocsube S."/>
            <person name="Kotiranta H."/>
            <person name="LaButti K.M."/>
            <person name="Lechner B.E."/>
            <person name="Liimatainen K."/>
            <person name="Lipzen A."/>
            <person name="Lukacs Z."/>
            <person name="Mihaltcheva S."/>
            <person name="Morgado L.N."/>
            <person name="Niskanen T."/>
            <person name="Noordeloos M.E."/>
            <person name="Ohm R.A."/>
            <person name="Ortiz-Santana B."/>
            <person name="Ovrebo C."/>
            <person name="Racz N."/>
            <person name="Riley R."/>
            <person name="Savchenko A."/>
            <person name="Shiryaev A."/>
            <person name="Soop K."/>
            <person name="Spirin V."/>
            <person name="Szebenyi C."/>
            <person name="Tomsovsky M."/>
            <person name="Tulloss R.E."/>
            <person name="Uehling J."/>
            <person name="Grigoriev I.V."/>
            <person name="Vagvolgyi C."/>
            <person name="Papp T."/>
            <person name="Martin F.M."/>
            <person name="Miettinen O."/>
            <person name="Hibbett D.S."/>
            <person name="Nagy L.G."/>
        </authorList>
    </citation>
    <scope>NUCLEOTIDE SEQUENCE [LARGE SCALE GENOMIC DNA]</scope>
    <source>
        <strain evidence="1 2">NL-1719</strain>
    </source>
</reference>
<keyword evidence="2" id="KW-1185">Reference proteome</keyword>